<dbReference type="EMBL" id="UOFH01000388">
    <property type="protein sequence ID" value="VAW67425.1"/>
    <property type="molecule type" value="Genomic_DNA"/>
</dbReference>
<keyword evidence="4 9" id="KW-0812">Transmembrane</keyword>
<evidence type="ECO:0000256" key="8">
    <source>
        <dbReference type="SAM" id="MobiDB-lite"/>
    </source>
</evidence>
<keyword evidence="7 9" id="KW-0472">Membrane</keyword>
<evidence type="ECO:0000313" key="10">
    <source>
        <dbReference type="EMBL" id="VAW67425.1"/>
    </source>
</evidence>
<keyword evidence="3" id="KW-0145">Chemotaxis</keyword>
<dbReference type="GO" id="GO:0005886">
    <property type="term" value="C:plasma membrane"/>
    <property type="evidence" value="ECO:0007669"/>
    <property type="project" value="UniProtKB-SubCell"/>
</dbReference>
<evidence type="ECO:0000256" key="6">
    <source>
        <dbReference type="ARBA" id="ARBA00022989"/>
    </source>
</evidence>
<dbReference type="GO" id="GO:0071978">
    <property type="term" value="P:bacterial-type flagellum-dependent swarming motility"/>
    <property type="evidence" value="ECO:0007669"/>
    <property type="project" value="TreeGrafter"/>
</dbReference>
<keyword evidence="2" id="KW-1003">Cell membrane</keyword>
<evidence type="ECO:0000256" key="5">
    <source>
        <dbReference type="ARBA" id="ARBA00022779"/>
    </source>
</evidence>
<evidence type="ECO:0000256" key="9">
    <source>
        <dbReference type="SAM" id="Phobius"/>
    </source>
</evidence>
<reference evidence="10" key="1">
    <citation type="submission" date="2018-06" db="EMBL/GenBank/DDBJ databases">
        <authorList>
            <person name="Zhirakovskaya E."/>
        </authorList>
    </citation>
    <scope>NUCLEOTIDE SEQUENCE</scope>
</reference>
<protein>
    <recommendedName>
        <fullName evidence="11">Flagellar protein FliL</fullName>
    </recommendedName>
</protein>
<evidence type="ECO:0000256" key="7">
    <source>
        <dbReference type="ARBA" id="ARBA00023136"/>
    </source>
</evidence>
<comment type="subcellular location">
    <subcellularLocation>
        <location evidence="1">Cell membrane</location>
        <topology evidence="1">Single-pass membrane protein</topology>
    </subcellularLocation>
</comment>
<dbReference type="GO" id="GO:0009425">
    <property type="term" value="C:bacterial-type flagellum basal body"/>
    <property type="evidence" value="ECO:0007669"/>
    <property type="project" value="InterPro"/>
</dbReference>
<dbReference type="GO" id="GO:0006935">
    <property type="term" value="P:chemotaxis"/>
    <property type="evidence" value="ECO:0007669"/>
    <property type="project" value="UniProtKB-KW"/>
</dbReference>
<evidence type="ECO:0000256" key="2">
    <source>
        <dbReference type="ARBA" id="ARBA00022475"/>
    </source>
</evidence>
<dbReference type="InterPro" id="IPR005503">
    <property type="entry name" value="FliL"/>
</dbReference>
<name>A0A3B0XGI1_9ZZZZ</name>
<evidence type="ECO:0008006" key="11">
    <source>
        <dbReference type="Google" id="ProtNLM"/>
    </source>
</evidence>
<keyword evidence="6 9" id="KW-1133">Transmembrane helix</keyword>
<proteinExistence type="predicted"/>
<sequence>MADEEEKTGEEEKKGGGMMKIILLVNGLLLIIGVAVGVTLFMLGGDEDAPDSEDAEMLEEGAGDGEGKKKKSKGTPIYVPLRPAFVVNFENQEQVSFLQIDIQVMTYDSSVETALAAHMPAVRNELLLMLGGKQYHEINTREGKRALSQEAIQVIQDVLKNVGEPSSIEALYFTSFVMQ</sequence>
<dbReference type="PANTHER" id="PTHR35091:SF2">
    <property type="entry name" value="FLAGELLAR PROTEIN FLIL"/>
    <property type="match status" value="1"/>
</dbReference>
<feature type="region of interest" description="Disordered" evidence="8">
    <location>
        <begin position="49"/>
        <end position="73"/>
    </location>
</feature>
<evidence type="ECO:0000256" key="3">
    <source>
        <dbReference type="ARBA" id="ARBA00022500"/>
    </source>
</evidence>
<feature type="compositionally biased region" description="Acidic residues" evidence="8">
    <location>
        <begin position="49"/>
        <end position="63"/>
    </location>
</feature>
<dbReference type="AlphaFoldDB" id="A0A3B0XGI1"/>
<accession>A0A3B0XGI1</accession>
<gene>
    <name evidence="10" type="ORF">MNBD_GAMMA08-435</name>
</gene>
<evidence type="ECO:0000256" key="1">
    <source>
        <dbReference type="ARBA" id="ARBA00004162"/>
    </source>
</evidence>
<evidence type="ECO:0000256" key="4">
    <source>
        <dbReference type="ARBA" id="ARBA00022692"/>
    </source>
</evidence>
<dbReference type="Pfam" id="PF03748">
    <property type="entry name" value="FliL"/>
    <property type="match status" value="1"/>
</dbReference>
<dbReference type="PANTHER" id="PTHR35091">
    <property type="entry name" value="FLAGELLAR PROTEIN FLIL"/>
    <property type="match status" value="1"/>
</dbReference>
<organism evidence="10">
    <name type="scientific">hydrothermal vent metagenome</name>
    <dbReference type="NCBI Taxonomy" id="652676"/>
    <lineage>
        <taxon>unclassified sequences</taxon>
        <taxon>metagenomes</taxon>
        <taxon>ecological metagenomes</taxon>
    </lineage>
</organism>
<keyword evidence="5" id="KW-0283">Flagellar rotation</keyword>
<feature type="transmembrane region" description="Helical" evidence="9">
    <location>
        <begin position="21"/>
        <end position="43"/>
    </location>
</feature>